<name>A0AAU9V871_EUPED</name>
<proteinExistence type="predicted"/>
<evidence type="ECO:0000313" key="1">
    <source>
        <dbReference type="EMBL" id="CAH2107443.1"/>
    </source>
</evidence>
<comment type="caution">
    <text evidence="1">The sequence shown here is derived from an EMBL/GenBank/DDBJ whole genome shotgun (WGS) entry which is preliminary data.</text>
</comment>
<dbReference type="EMBL" id="CAKOGL010000030">
    <property type="protein sequence ID" value="CAH2107443.1"/>
    <property type="molecule type" value="Genomic_DNA"/>
</dbReference>
<sequence length="183" mass="20952">MALNHIDGVSGCFLSIVLEYLRGWLRGQFLKPKETSRLCLLYKEGRTSDSSLAYRPIALLDETANILEKILPISSRPQRHRAGPLISAVPIQDETFHLRRPKRSKIFLCHIVRHTEYLQNTAFLLRHSFCCCCCLLWLSKMMIVDRTDNNQPDVQTIGGCEVVESYVYLGYTITKTGDCEDEI</sequence>
<reference evidence="1" key="1">
    <citation type="submission" date="2022-03" db="EMBL/GenBank/DDBJ databases">
        <authorList>
            <person name="Tunstrom K."/>
        </authorList>
    </citation>
    <scope>NUCLEOTIDE SEQUENCE</scope>
</reference>
<accession>A0AAU9V871</accession>
<dbReference type="Proteomes" id="UP001153954">
    <property type="component" value="Unassembled WGS sequence"/>
</dbReference>
<gene>
    <name evidence="1" type="ORF">EEDITHA_LOCUS21484</name>
</gene>
<protein>
    <submittedName>
        <fullName evidence="1">Uncharacterized protein</fullName>
    </submittedName>
</protein>
<keyword evidence="2" id="KW-1185">Reference proteome</keyword>
<evidence type="ECO:0000313" key="2">
    <source>
        <dbReference type="Proteomes" id="UP001153954"/>
    </source>
</evidence>
<dbReference type="AlphaFoldDB" id="A0AAU9V871"/>
<organism evidence="1 2">
    <name type="scientific">Euphydryas editha</name>
    <name type="common">Edith's checkerspot</name>
    <dbReference type="NCBI Taxonomy" id="104508"/>
    <lineage>
        <taxon>Eukaryota</taxon>
        <taxon>Metazoa</taxon>
        <taxon>Ecdysozoa</taxon>
        <taxon>Arthropoda</taxon>
        <taxon>Hexapoda</taxon>
        <taxon>Insecta</taxon>
        <taxon>Pterygota</taxon>
        <taxon>Neoptera</taxon>
        <taxon>Endopterygota</taxon>
        <taxon>Lepidoptera</taxon>
        <taxon>Glossata</taxon>
        <taxon>Ditrysia</taxon>
        <taxon>Papilionoidea</taxon>
        <taxon>Nymphalidae</taxon>
        <taxon>Nymphalinae</taxon>
        <taxon>Euphydryas</taxon>
    </lineage>
</organism>